<gene>
    <name evidence="3" type="ORF">FC75_GL000594</name>
</gene>
<dbReference type="Pfam" id="PF22570">
    <property type="entry name" value="LiaF-TM"/>
    <property type="match status" value="1"/>
</dbReference>
<dbReference type="PATRIC" id="fig|1423730.4.peg.618"/>
<evidence type="ECO:0000313" key="4">
    <source>
        <dbReference type="Proteomes" id="UP000050865"/>
    </source>
</evidence>
<feature type="transmembrane region" description="Helical" evidence="1">
    <location>
        <begin position="12"/>
        <end position="34"/>
    </location>
</feature>
<evidence type="ECO:0000313" key="3">
    <source>
        <dbReference type="EMBL" id="KRN18654.1"/>
    </source>
</evidence>
<evidence type="ECO:0000256" key="1">
    <source>
        <dbReference type="SAM" id="Phobius"/>
    </source>
</evidence>
<proteinExistence type="predicted"/>
<protein>
    <recommendedName>
        <fullName evidence="2">LiaF transmembrane domain-containing protein</fullName>
    </recommendedName>
</protein>
<dbReference type="STRING" id="1423730.FC75_GL000594"/>
<keyword evidence="1" id="KW-0472">Membrane</keyword>
<dbReference type="Proteomes" id="UP000050865">
    <property type="component" value="Unassembled WGS sequence"/>
</dbReference>
<evidence type="ECO:0000259" key="2">
    <source>
        <dbReference type="Pfam" id="PF22570"/>
    </source>
</evidence>
<dbReference type="RefSeq" id="WP_056989949.1">
    <property type="nucleotide sequence ID" value="NZ_AYZJ01000085.1"/>
</dbReference>
<organism evidence="3 4">
    <name type="scientific">Lacticaseibacillus camelliae DSM 22697 = JCM 13995</name>
    <dbReference type="NCBI Taxonomy" id="1423730"/>
    <lineage>
        <taxon>Bacteria</taxon>
        <taxon>Bacillati</taxon>
        <taxon>Bacillota</taxon>
        <taxon>Bacilli</taxon>
        <taxon>Lactobacillales</taxon>
        <taxon>Lactobacillaceae</taxon>
        <taxon>Lacticaseibacillus</taxon>
    </lineage>
</organism>
<feature type="domain" description="LiaF transmembrane" evidence="2">
    <location>
        <begin position="12"/>
        <end position="108"/>
    </location>
</feature>
<keyword evidence="1" id="KW-1133">Transmembrane helix</keyword>
<keyword evidence="1" id="KW-0812">Transmembrane</keyword>
<accession>A0A0R2EQS7</accession>
<dbReference type="AlphaFoldDB" id="A0A0R2EQS7"/>
<dbReference type="EMBL" id="AYZJ01000085">
    <property type="protein sequence ID" value="KRN18654.1"/>
    <property type="molecule type" value="Genomic_DNA"/>
</dbReference>
<name>A0A0R2EQS7_9LACO</name>
<keyword evidence="4" id="KW-1185">Reference proteome</keyword>
<reference evidence="3 4" key="1">
    <citation type="journal article" date="2015" name="Genome Announc.">
        <title>Expanding the biotechnology potential of lactobacilli through comparative genomics of 213 strains and associated genera.</title>
        <authorList>
            <person name="Sun Z."/>
            <person name="Harris H.M."/>
            <person name="McCann A."/>
            <person name="Guo C."/>
            <person name="Argimon S."/>
            <person name="Zhang W."/>
            <person name="Yang X."/>
            <person name="Jeffery I.B."/>
            <person name="Cooney J.C."/>
            <person name="Kagawa T.F."/>
            <person name="Liu W."/>
            <person name="Song Y."/>
            <person name="Salvetti E."/>
            <person name="Wrobel A."/>
            <person name="Rasinkangas P."/>
            <person name="Parkhill J."/>
            <person name="Rea M.C."/>
            <person name="O'Sullivan O."/>
            <person name="Ritari J."/>
            <person name="Douillard F.P."/>
            <person name="Paul Ross R."/>
            <person name="Yang R."/>
            <person name="Briner A.E."/>
            <person name="Felis G.E."/>
            <person name="de Vos W.M."/>
            <person name="Barrangou R."/>
            <person name="Klaenhammer T.R."/>
            <person name="Caufield P.W."/>
            <person name="Cui Y."/>
            <person name="Zhang H."/>
            <person name="O'Toole P.W."/>
        </authorList>
    </citation>
    <scope>NUCLEOTIDE SEQUENCE [LARGE SCALE GENOMIC DNA]</scope>
    <source>
        <strain evidence="3 4">DSM 22697</strain>
    </source>
</reference>
<dbReference type="InterPro" id="IPR054331">
    <property type="entry name" value="LiaF_TM"/>
</dbReference>
<feature type="transmembrane region" description="Helical" evidence="1">
    <location>
        <begin position="83"/>
        <end position="103"/>
    </location>
</feature>
<comment type="caution">
    <text evidence="3">The sequence shown here is derived from an EMBL/GenBank/DDBJ whole genome shotgun (WGS) entry which is preliminary data.</text>
</comment>
<feature type="transmembrane region" description="Helical" evidence="1">
    <location>
        <begin position="41"/>
        <end position="71"/>
    </location>
</feature>
<sequence length="254" mass="28113">METKQVKWGHWFWGLFFVVCAAILVLSQLGLFTYHLRFWTLVLVLILVAAAIKSLASLSFAGFSFSLAFLAMLFAKPLGIQQLVPWTILGAAVLLSIGLTLLFKPLKKHHFSVVTINDNHYSLSDLRQMQKDAKKAPSYVPSSESADVTVNVKLGSATRYVQQGDFRHAVIHVNLGDAKVFFDKATIINEPALIEVLGQLGDISLYIPREWNVQPNLGNLAVDFNEKGETPTKTGPLVVLAGDFKMGDVTIHYI</sequence>